<keyword evidence="10" id="KW-1185">Reference proteome</keyword>
<evidence type="ECO:0000259" key="7">
    <source>
        <dbReference type="Pfam" id="PF05712"/>
    </source>
</evidence>
<name>A0ABD3PE46_9STRA</name>
<organism evidence="9 10">
    <name type="scientific">Cyclotella atomus</name>
    <dbReference type="NCBI Taxonomy" id="382360"/>
    <lineage>
        <taxon>Eukaryota</taxon>
        <taxon>Sar</taxon>
        <taxon>Stramenopiles</taxon>
        <taxon>Ochrophyta</taxon>
        <taxon>Bacillariophyta</taxon>
        <taxon>Coscinodiscophyceae</taxon>
        <taxon>Thalassiosirophycidae</taxon>
        <taxon>Stephanodiscales</taxon>
        <taxon>Stephanodiscaceae</taxon>
        <taxon>Cyclotella</taxon>
    </lineage>
</organism>
<dbReference type="SUPFAM" id="SSF54160">
    <property type="entry name" value="Chromo domain-like"/>
    <property type="match status" value="1"/>
</dbReference>
<keyword evidence="5" id="KW-0539">Nucleus</keyword>
<feature type="region of interest" description="Disordered" evidence="6">
    <location>
        <begin position="383"/>
        <end position="404"/>
    </location>
</feature>
<accession>A0ABD3PE46</accession>
<dbReference type="Pfam" id="PF22732">
    <property type="entry name" value="MSL3_chromo-like"/>
    <property type="match status" value="1"/>
</dbReference>
<evidence type="ECO:0000259" key="8">
    <source>
        <dbReference type="Pfam" id="PF22732"/>
    </source>
</evidence>
<dbReference type="InterPro" id="IPR053820">
    <property type="entry name" value="MSL3_chromo-like"/>
</dbReference>
<dbReference type="Pfam" id="PF05712">
    <property type="entry name" value="MRG"/>
    <property type="match status" value="1"/>
</dbReference>
<dbReference type="Gene3D" id="1.10.274.30">
    <property type="entry name" value="MRG domain"/>
    <property type="match status" value="1"/>
</dbReference>
<evidence type="ECO:0000256" key="6">
    <source>
        <dbReference type="SAM" id="MobiDB-lite"/>
    </source>
</evidence>
<dbReference type="InterPro" id="IPR008676">
    <property type="entry name" value="MRG"/>
</dbReference>
<evidence type="ECO:0000256" key="2">
    <source>
        <dbReference type="ARBA" id="ARBA00022853"/>
    </source>
</evidence>
<evidence type="ECO:0000313" key="10">
    <source>
        <dbReference type="Proteomes" id="UP001530400"/>
    </source>
</evidence>
<feature type="domain" description="MRG" evidence="7">
    <location>
        <begin position="260"/>
        <end position="457"/>
    </location>
</feature>
<dbReference type="InterPro" id="IPR016197">
    <property type="entry name" value="Chromo-like_dom_sf"/>
</dbReference>
<dbReference type="AlphaFoldDB" id="A0ABD3PE46"/>
<gene>
    <name evidence="9" type="ORF">ACHAWO_009400</name>
</gene>
<dbReference type="GO" id="GO:0006325">
    <property type="term" value="P:chromatin organization"/>
    <property type="evidence" value="ECO:0007669"/>
    <property type="project" value="UniProtKB-KW"/>
</dbReference>
<dbReference type="Gene3D" id="2.30.30.140">
    <property type="match status" value="1"/>
</dbReference>
<proteinExistence type="predicted"/>
<evidence type="ECO:0000256" key="5">
    <source>
        <dbReference type="ARBA" id="ARBA00023242"/>
    </source>
</evidence>
<feature type="region of interest" description="Disordered" evidence="6">
    <location>
        <begin position="181"/>
        <end position="210"/>
    </location>
</feature>
<keyword evidence="2" id="KW-0156">Chromatin regulator</keyword>
<evidence type="ECO:0000313" key="9">
    <source>
        <dbReference type="EMBL" id="KAL3785566.1"/>
    </source>
</evidence>
<reference evidence="9 10" key="1">
    <citation type="submission" date="2024-10" db="EMBL/GenBank/DDBJ databases">
        <title>Updated reference genomes for cyclostephanoid diatoms.</title>
        <authorList>
            <person name="Roberts W.R."/>
            <person name="Alverson A.J."/>
        </authorList>
    </citation>
    <scope>NUCLEOTIDE SEQUENCE [LARGE SCALE GENOMIC DNA]</scope>
    <source>
        <strain evidence="9 10">AJA010-31</strain>
    </source>
</reference>
<feature type="region of interest" description="Disordered" evidence="6">
    <location>
        <begin position="298"/>
        <end position="332"/>
    </location>
</feature>
<protein>
    <recommendedName>
        <fullName evidence="11">MRG domain-containing protein</fullName>
    </recommendedName>
</protein>
<dbReference type="EMBL" id="JALLPJ020000686">
    <property type="protein sequence ID" value="KAL3785566.1"/>
    <property type="molecule type" value="Genomic_DNA"/>
</dbReference>
<keyword evidence="3" id="KW-0805">Transcription regulation</keyword>
<dbReference type="InterPro" id="IPR026541">
    <property type="entry name" value="MRG_dom"/>
</dbReference>
<dbReference type="GO" id="GO:0005634">
    <property type="term" value="C:nucleus"/>
    <property type="evidence" value="ECO:0007669"/>
    <property type="project" value="UniProtKB-SubCell"/>
</dbReference>
<keyword evidence="4" id="KW-0804">Transcription</keyword>
<comment type="caution">
    <text evidence="9">The sequence shown here is derived from an EMBL/GenBank/DDBJ whole genome shotgun (WGS) entry which is preliminary data.</text>
</comment>
<feature type="domain" description="MSL3 chromodomain-like" evidence="8">
    <location>
        <begin position="127"/>
        <end position="169"/>
    </location>
</feature>
<dbReference type="PANTHER" id="PTHR10880:SF15">
    <property type="entry name" value="MSL COMPLEX SUBUNIT 3"/>
    <property type="match status" value="1"/>
</dbReference>
<comment type="subcellular location">
    <subcellularLocation>
        <location evidence="1">Nucleus</location>
    </subcellularLocation>
</comment>
<sequence>MSTIPGKRPKLDIALAKNDDELDQPSHPDEEDTNDDHDMNMMQSEEVDQQQDSGPKFHTNERVLVLDSTRQSQESSNETNQPPLYEATIKQSGLRNVDPVTKKVLSETKFAFSKKRGRRRHLHQAQQQHDLHDQEKEWCYLIHFLGWNSRHDKWMPETDVFPNTEENRQRLEGNTPKVARAVKTESLKEKKKKKIGRPKKEDGNDGGDSKVGKMIEACALPFTLQRILIDDRDKITQIVYPPASGLTPRDPAEVYKKGITMLHKLPSSMNIQSILARFLEAKKKEDLEEFVKERDKMTSCDVGAAEGSQKQLQASEDEAGKPSKPNDTTETSANKIISKDVLMLRKKKRKQLALSLLEVVDTALPKILLYAKERRQYEELMSRKESVVNNESDDKETETSAAPPSKLYGGEHLLRLFVKLPLLLRSDEEVVGLAGFLSDFIVFMQKNRAECFKGQYYAIYRDGNRCIEYWSLESLKILRFR</sequence>
<dbReference type="PROSITE" id="PS51640">
    <property type="entry name" value="MRG"/>
    <property type="match status" value="1"/>
</dbReference>
<dbReference type="PANTHER" id="PTHR10880">
    <property type="entry name" value="MORTALITY FACTOR 4-LIKE PROTEIN"/>
    <property type="match status" value="1"/>
</dbReference>
<dbReference type="InterPro" id="IPR038217">
    <property type="entry name" value="MRG_C_sf"/>
</dbReference>
<feature type="compositionally biased region" description="Basic and acidic residues" evidence="6">
    <location>
        <begin position="198"/>
        <end position="210"/>
    </location>
</feature>
<feature type="region of interest" description="Disordered" evidence="6">
    <location>
        <begin position="1"/>
        <end position="85"/>
    </location>
</feature>
<evidence type="ECO:0000256" key="1">
    <source>
        <dbReference type="ARBA" id="ARBA00004123"/>
    </source>
</evidence>
<evidence type="ECO:0000256" key="4">
    <source>
        <dbReference type="ARBA" id="ARBA00023163"/>
    </source>
</evidence>
<evidence type="ECO:0008006" key="11">
    <source>
        <dbReference type="Google" id="ProtNLM"/>
    </source>
</evidence>
<evidence type="ECO:0000256" key="3">
    <source>
        <dbReference type="ARBA" id="ARBA00023015"/>
    </source>
</evidence>
<feature type="compositionally biased region" description="Polar residues" evidence="6">
    <location>
        <begin position="68"/>
        <end position="82"/>
    </location>
</feature>
<dbReference type="Proteomes" id="UP001530400">
    <property type="component" value="Unassembled WGS sequence"/>
</dbReference>